<reference evidence="5 6" key="1">
    <citation type="submission" date="2019-11" db="EMBL/GenBank/DDBJ databases">
        <authorList>
            <person name="Zheng R.K."/>
            <person name="Sun C.M."/>
        </authorList>
    </citation>
    <scope>NUCLEOTIDE SEQUENCE [LARGE SCALE GENOMIC DNA]</scope>
    <source>
        <strain evidence="5 6">SRB007</strain>
    </source>
</reference>
<dbReference type="CDD" id="cd01167">
    <property type="entry name" value="bac_FRK"/>
    <property type="match status" value="1"/>
</dbReference>
<organism evidence="5 6">
    <name type="scientific">Pseudodesulfovibrio cashew</name>
    <dbReference type="NCBI Taxonomy" id="2678688"/>
    <lineage>
        <taxon>Bacteria</taxon>
        <taxon>Pseudomonadati</taxon>
        <taxon>Thermodesulfobacteriota</taxon>
        <taxon>Desulfovibrionia</taxon>
        <taxon>Desulfovibrionales</taxon>
        <taxon>Desulfovibrionaceae</taxon>
    </lineage>
</organism>
<dbReference type="PROSITE" id="PS00583">
    <property type="entry name" value="PFKB_KINASES_1"/>
    <property type="match status" value="1"/>
</dbReference>
<dbReference type="Gene3D" id="3.40.1190.20">
    <property type="match status" value="1"/>
</dbReference>
<evidence type="ECO:0000256" key="2">
    <source>
        <dbReference type="ARBA" id="ARBA00022679"/>
    </source>
</evidence>
<dbReference type="RefSeq" id="WP_158946948.1">
    <property type="nucleotide sequence ID" value="NZ_CP046400.1"/>
</dbReference>
<gene>
    <name evidence="5" type="ORF">GM415_06190</name>
</gene>
<proteinExistence type="inferred from homology"/>
<keyword evidence="2" id="KW-0808">Transferase</keyword>
<keyword evidence="3 5" id="KW-0418">Kinase</keyword>
<keyword evidence="6" id="KW-1185">Reference proteome</keyword>
<feature type="domain" description="Carbohydrate kinase PfkB" evidence="4">
    <location>
        <begin position="22"/>
        <end position="286"/>
    </location>
</feature>
<dbReference type="KEGG" id="psel:GM415_06190"/>
<dbReference type="SUPFAM" id="SSF53613">
    <property type="entry name" value="Ribokinase-like"/>
    <property type="match status" value="1"/>
</dbReference>
<accession>A0A6I6JGU0</accession>
<dbReference type="InterPro" id="IPR050306">
    <property type="entry name" value="PfkB_Carbo_kinase"/>
</dbReference>
<dbReference type="InterPro" id="IPR011611">
    <property type="entry name" value="PfkB_dom"/>
</dbReference>
<dbReference type="Proteomes" id="UP000428328">
    <property type="component" value="Chromosome"/>
</dbReference>
<sequence>MSEVTAIGLGEILWDVLPEGRQLGGAPANFAYQVNALGGTGVPVSRVGDDDLGREALDILQANGLCTDYVSIDPEHPTGTVLAELDKDGVATYTFPDDVAWDFLTCDDATRQLAERADVICFGTLAQRCPTSRQAIRQVLEAAPGALKVYDINLRQDFFTPGRIRDSLDRADVLKINDDELMMITGPFSLPSGQKEALARLLALHDLKLAVLTRGGEGSLIISPDGISDLPGEPVEVRDTIGAGDAFSAAMVLAYLKGWSLDEINRYAAQVAAHVCSREGAMTDMPPELRLK</sequence>
<dbReference type="Pfam" id="PF00294">
    <property type="entry name" value="PfkB"/>
    <property type="match status" value="1"/>
</dbReference>
<protein>
    <submittedName>
        <fullName evidence="5">Carbohydrate kinase</fullName>
    </submittedName>
</protein>
<dbReference type="GO" id="GO:0016301">
    <property type="term" value="F:kinase activity"/>
    <property type="evidence" value="ECO:0007669"/>
    <property type="project" value="UniProtKB-KW"/>
</dbReference>
<dbReference type="EMBL" id="CP046400">
    <property type="protein sequence ID" value="QGY39723.1"/>
    <property type="molecule type" value="Genomic_DNA"/>
</dbReference>
<name>A0A6I6JGU0_9BACT</name>
<evidence type="ECO:0000259" key="4">
    <source>
        <dbReference type="Pfam" id="PF00294"/>
    </source>
</evidence>
<dbReference type="PANTHER" id="PTHR43085">
    <property type="entry name" value="HEXOKINASE FAMILY MEMBER"/>
    <property type="match status" value="1"/>
</dbReference>
<dbReference type="AlphaFoldDB" id="A0A6I6JGU0"/>
<evidence type="ECO:0000313" key="6">
    <source>
        <dbReference type="Proteomes" id="UP000428328"/>
    </source>
</evidence>
<comment type="similarity">
    <text evidence="1">Belongs to the carbohydrate kinase PfkB family.</text>
</comment>
<evidence type="ECO:0000256" key="1">
    <source>
        <dbReference type="ARBA" id="ARBA00010688"/>
    </source>
</evidence>
<evidence type="ECO:0000313" key="5">
    <source>
        <dbReference type="EMBL" id="QGY39723.1"/>
    </source>
</evidence>
<dbReference type="InterPro" id="IPR002173">
    <property type="entry name" value="Carboh/pur_kinase_PfkB_CS"/>
</dbReference>
<dbReference type="InterPro" id="IPR029056">
    <property type="entry name" value="Ribokinase-like"/>
</dbReference>
<dbReference type="PROSITE" id="PS00584">
    <property type="entry name" value="PFKB_KINASES_2"/>
    <property type="match status" value="1"/>
</dbReference>
<evidence type="ECO:0000256" key="3">
    <source>
        <dbReference type="ARBA" id="ARBA00022777"/>
    </source>
</evidence>
<dbReference type="PANTHER" id="PTHR43085:SF57">
    <property type="entry name" value="CARBOHYDRATE KINASE PFKB DOMAIN-CONTAINING PROTEIN"/>
    <property type="match status" value="1"/>
</dbReference>